<protein>
    <submittedName>
        <fullName evidence="2">Uncharacterized protein</fullName>
    </submittedName>
</protein>
<evidence type="ECO:0000313" key="3">
    <source>
        <dbReference type="Proteomes" id="UP000252085"/>
    </source>
</evidence>
<dbReference type="Proteomes" id="UP000252085">
    <property type="component" value="Unassembled WGS sequence"/>
</dbReference>
<reference evidence="2 3" key="1">
    <citation type="submission" date="2016-04" db="EMBL/GenBank/DDBJ databases">
        <authorList>
            <person name="Evans L.H."/>
            <person name="Alamgir A."/>
            <person name="Owens N."/>
            <person name="Weber N.D."/>
            <person name="Virtaneva K."/>
            <person name="Barbian K."/>
            <person name="Babar A."/>
            <person name="Rosenke K."/>
        </authorList>
    </citation>
    <scope>NUCLEOTIDE SEQUENCE [LARGE SCALE GENOMIC DNA]</scope>
    <source>
        <strain evidence="2">NIES-2108</strain>
    </source>
</reference>
<accession>A0A367S3E2</accession>
<proteinExistence type="predicted"/>
<comment type="caution">
    <text evidence="2">The sequence shown here is derived from an EMBL/GenBank/DDBJ whole genome shotgun (WGS) entry which is preliminary data.</text>
</comment>
<sequence length="716" mass="81412">MKTQFKSGSNFVTIASGLISLGAILSMMKSPEQKPLCLNIFFSSISIAATSTLLNNHYKGIVEDQINETVKITSETVTKLELQNKKTNEKILSVIQESDKRYIALKNVESDNVKNNQIINDYLLVIETLRKELSSEKHLRQIAYEREDNRYLTQVSELKNVFYNSLTEQVAEVINRLNKAVIVNLEKVKMPLANKPLNEFKTRIQETYDKCLVFLDEIKELSSDDILLVLDINNDIYKELTILEIKWRGLLNIDTKLALLVLDEKLKQYESEYIPIDKAKTAIGRQSDSQRQELEKLAMSINGHGTDINELKSQVQDLLAEIESKNLVINKMKRPYTWSLATRPDLAKGNLIIGYFERLGIILDRAETDYDYWQSTLYFHIDRNQRIIVPSELEPEIERLKVVLDISELKFSWDTDKGLMKAYLKLGQKPAKPLIDDDIDKIWKNNKKFQSIVKNWERVRVTGGSQAGKSPTAENLAVCILLGRFEQIKSAELYNPQDNSQKNYWTVPTVGFNHADSIEGIQKLCDIVNQKTNDRSQFKITIFDEIDSTLNSADKGEQGLIGKNILTIIKQASHQNLGAIFIGQSANVKNYPGTDRSDWESAINVHIGANAHHAITNSNESNDEKTRLKLQADKLIEYCQEKNNELGLLKTDAKAFRFALVMGDSKPYFIQLPDFGQFTYGMVENAVKCPACNSTNVVSNGKGRKKCKDCKKDFPG</sequence>
<evidence type="ECO:0000313" key="2">
    <source>
        <dbReference type="EMBL" id="RCJ42543.1"/>
    </source>
</evidence>
<feature type="transmembrane region" description="Helical" evidence="1">
    <location>
        <begin position="7"/>
        <end position="28"/>
    </location>
</feature>
<organism evidence="2 3">
    <name type="scientific">Nostoc punctiforme NIES-2108</name>
    <dbReference type="NCBI Taxonomy" id="1356359"/>
    <lineage>
        <taxon>Bacteria</taxon>
        <taxon>Bacillati</taxon>
        <taxon>Cyanobacteriota</taxon>
        <taxon>Cyanophyceae</taxon>
        <taxon>Nostocales</taxon>
        <taxon>Nostocaceae</taxon>
        <taxon>Nostoc</taxon>
    </lineage>
</organism>
<dbReference type="EMBL" id="LXQE01000007">
    <property type="protein sequence ID" value="RCJ42543.1"/>
    <property type="molecule type" value="Genomic_DNA"/>
</dbReference>
<keyword evidence="1" id="KW-0812">Transmembrane</keyword>
<dbReference type="AlphaFoldDB" id="A0A367S3E2"/>
<gene>
    <name evidence="2" type="ORF">A6769_37255</name>
</gene>
<keyword evidence="1" id="KW-0472">Membrane</keyword>
<keyword evidence="1" id="KW-1133">Transmembrane helix</keyword>
<name>A0A367S3E2_NOSPU</name>
<evidence type="ECO:0000256" key="1">
    <source>
        <dbReference type="SAM" id="Phobius"/>
    </source>
</evidence>